<evidence type="ECO:0000313" key="6">
    <source>
        <dbReference type="EMBL" id="CAK1541082.1"/>
    </source>
</evidence>
<evidence type="ECO:0008006" key="8">
    <source>
        <dbReference type="Google" id="ProtNLM"/>
    </source>
</evidence>
<dbReference type="InterPro" id="IPR001360">
    <property type="entry name" value="Glyco_hydro_1"/>
</dbReference>
<evidence type="ECO:0000256" key="3">
    <source>
        <dbReference type="ARBA" id="ARBA00023295"/>
    </source>
</evidence>
<dbReference type="EMBL" id="CAVLEF010000002">
    <property type="protein sequence ID" value="CAK1541082.1"/>
    <property type="molecule type" value="Genomic_DNA"/>
</dbReference>
<dbReference type="PANTHER" id="PTHR10353">
    <property type="entry name" value="GLYCOSYL HYDROLASE"/>
    <property type="match status" value="1"/>
</dbReference>
<comment type="similarity">
    <text evidence="1 4">Belongs to the glycosyl hydrolase 1 family.</text>
</comment>
<evidence type="ECO:0000256" key="1">
    <source>
        <dbReference type="ARBA" id="ARBA00010838"/>
    </source>
</evidence>
<dbReference type="Gene3D" id="3.20.20.80">
    <property type="entry name" value="Glycosidases"/>
    <property type="match status" value="2"/>
</dbReference>
<evidence type="ECO:0000313" key="7">
    <source>
        <dbReference type="Proteomes" id="UP001497472"/>
    </source>
</evidence>
<dbReference type="SUPFAM" id="SSF51445">
    <property type="entry name" value="(Trans)glycosidases"/>
    <property type="match status" value="1"/>
</dbReference>
<name>A0AAV1IV89_9NEOP</name>
<dbReference type="PANTHER" id="PTHR10353:SF36">
    <property type="entry name" value="LP05116P"/>
    <property type="match status" value="1"/>
</dbReference>
<organism evidence="6 7">
    <name type="scientific">Leptosia nina</name>
    <dbReference type="NCBI Taxonomy" id="320188"/>
    <lineage>
        <taxon>Eukaryota</taxon>
        <taxon>Metazoa</taxon>
        <taxon>Ecdysozoa</taxon>
        <taxon>Arthropoda</taxon>
        <taxon>Hexapoda</taxon>
        <taxon>Insecta</taxon>
        <taxon>Pterygota</taxon>
        <taxon>Neoptera</taxon>
        <taxon>Endopterygota</taxon>
        <taxon>Lepidoptera</taxon>
        <taxon>Glossata</taxon>
        <taxon>Ditrysia</taxon>
        <taxon>Papilionoidea</taxon>
        <taxon>Pieridae</taxon>
        <taxon>Pierinae</taxon>
        <taxon>Leptosia</taxon>
    </lineage>
</organism>
<dbReference type="InterPro" id="IPR033132">
    <property type="entry name" value="GH_1_N_CS"/>
</dbReference>
<keyword evidence="7" id="KW-1185">Reference proteome</keyword>
<evidence type="ECO:0000256" key="5">
    <source>
        <dbReference type="SAM" id="SignalP"/>
    </source>
</evidence>
<dbReference type="InterPro" id="IPR017853">
    <property type="entry name" value="GH"/>
</dbReference>
<keyword evidence="5" id="KW-0732">Signal</keyword>
<feature type="chain" id="PRO_5043863944" description="Beta-glucosidase" evidence="5">
    <location>
        <begin position="17"/>
        <end position="411"/>
    </location>
</feature>
<gene>
    <name evidence="6" type="ORF">LNINA_LOCUS1094</name>
</gene>
<dbReference type="GO" id="GO:0008422">
    <property type="term" value="F:beta-glucosidase activity"/>
    <property type="evidence" value="ECO:0007669"/>
    <property type="project" value="TreeGrafter"/>
</dbReference>
<dbReference type="AlphaFoldDB" id="A0AAV1IV89"/>
<dbReference type="GO" id="GO:0005975">
    <property type="term" value="P:carbohydrate metabolic process"/>
    <property type="evidence" value="ECO:0007669"/>
    <property type="project" value="InterPro"/>
</dbReference>
<dbReference type="PROSITE" id="PS00653">
    <property type="entry name" value="GLYCOSYL_HYDROL_F1_2"/>
    <property type="match status" value="1"/>
</dbReference>
<dbReference type="Pfam" id="PF00232">
    <property type="entry name" value="Glyco_hydro_1"/>
    <property type="match status" value="2"/>
</dbReference>
<feature type="signal peptide" evidence="5">
    <location>
        <begin position="1"/>
        <end position="16"/>
    </location>
</feature>
<keyword evidence="3" id="KW-0326">Glycosidase</keyword>
<sequence>MLVFTILFLCIYYVDNKEISRTGFDNKAVLDKFPNDFMFGASTSAYQIEGGWNEGGKGVHMWDYLVRTKPENILDGANGDVAVNSFHLYKRDVEILKELGVQSYRFSISWTRILPYGHSDWINAEGVEYYNNLINELLANGITPFITMYHWDLPQNLSERDFAIPSDDTHDTSEAVLDYYAMNFGQYMDPIFTDRGNYPQRLIDKIAKKSFEQGFTESRLRSFSDDQVNYIRHTADFLALNSYTSDIVYRNDSLIGSFEVPSYKDDLYIGVYKDPSWVKGSSWLYSYPPGLYKLLLYIKDTYNPTIFITENGFPTLPGLKDDARVDYLRGYLQSVLSAISDGVDVRGYSFWSLMDTFEWDSGFTLRLGLYEVDLEDPERKRTPRKSALVYKQIIRSKVIDLSYDPDPCDKI</sequence>
<protein>
    <recommendedName>
        <fullName evidence="8">Beta-glucosidase</fullName>
    </recommendedName>
</protein>
<reference evidence="6 7" key="1">
    <citation type="submission" date="2023-11" db="EMBL/GenBank/DDBJ databases">
        <authorList>
            <person name="Okamura Y."/>
        </authorList>
    </citation>
    <scope>NUCLEOTIDE SEQUENCE [LARGE SCALE GENOMIC DNA]</scope>
</reference>
<keyword evidence="2" id="KW-0378">Hydrolase</keyword>
<dbReference type="Proteomes" id="UP001497472">
    <property type="component" value="Unassembled WGS sequence"/>
</dbReference>
<proteinExistence type="inferred from homology"/>
<evidence type="ECO:0000256" key="4">
    <source>
        <dbReference type="RuleBase" id="RU003690"/>
    </source>
</evidence>
<dbReference type="PRINTS" id="PR00131">
    <property type="entry name" value="GLHYDRLASE1"/>
</dbReference>
<comment type="caution">
    <text evidence="6">The sequence shown here is derived from an EMBL/GenBank/DDBJ whole genome shotgun (WGS) entry which is preliminary data.</text>
</comment>
<accession>A0AAV1IV89</accession>
<evidence type="ECO:0000256" key="2">
    <source>
        <dbReference type="ARBA" id="ARBA00022801"/>
    </source>
</evidence>